<dbReference type="InterPro" id="IPR029035">
    <property type="entry name" value="DHS-like_NAD/FAD-binding_dom"/>
</dbReference>
<dbReference type="GO" id="GO:0017136">
    <property type="term" value="F:histone deacetylase activity, NAD-dependent"/>
    <property type="evidence" value="ECO:0007669"/>
    <property type="project" value="TreeGrafter"/>
</dbReference>
<feature type="compositionally biased region" description="Low complexity" evidence="9">
    <location>
        <begin position="606"/>
        <end position="624"/>
    </location>
</feature>
<evidence type="ECO:0000313" key="11">
    <source>
        <dbReference type="EMBL" id="KAH7234736.1"/>
    </source>
</evidence>
<feature type="compositionally biased region" description="Polar residues" evidence="9">
    <location>
        <begin position="574"/>
        <end position="597"/>
    </location>
</feature>
<name>A0A9P9G8Y8_FUSRE</name>
<evidence type="ECO:0000256" key="6">
    <source>
        <dbReference type="ARBA" id="ARBA00023027"/>
    </source>
</evidence>
<evidence type="ECO:0000256" key="5">
    <source>
        <dbReference type="ARBA" id="ARBA00022833"/>
    </source>
</evidence>
<evidence type="ECO:0000259" key="10">
    <source>
        <dbReference type="PROSITE" id="PS50305"/>
    </source>
</evidence>
<keyword evidence="12" id="KW-1185">Reference proteome</keyword>
<dbReference type="EC" id="2.3.1.286" evidence="2"/>
<reference evidence="11" key="1">
    <citation type="journal article" date="2021" name="Nat. Commun.">
        <title>Genetic determinants of endophytism in the Arabidopsis root mycobiome.</title>
        <authorList>
            <person name="Mesny F."/>
            <person name="Miyauchi S."/>
            <person name="Thiergart T."/>
            <person name="Pickel B."/>
            <person name="Atanasova L."/>
            <person name="Karlsson M."/>
            <person name="Huettel B."/>
            <person name="Barry K.W."/>
            <person name="Haridas S."/>
            <person name="Chen C."/>
            <person name="Bauer D."/>
            <person name="Andreopoulos W."/>
            <person name="Pangilinan J."/>
            <person name="LaButti K."/>
            <person name="Riley R."/>
            <person name="Lipzen A."/>
            <person name="Clum A."/>
            <person name="Drula E."/>
            <person name="Henrissat B."/>
            <person name="Kohler A."/>
            <person name="Grigoriev I.V."/>
            <person name="Martin F.M."/>
            <person name="Hacquard S."/>
        </authorList>
    </citation>
    <scope>NUCLEOTIDE SEQUENCE</scope>
    <source>
        <strain evidence="11">MPI-CAGE-AT-0023</strain>
    </source>
</reference>
<feature type="region of interest" description="Disordered" evidence="9">
    <location>
        <begin position="574"/>
        <end position="627"/>
    </location>
</feature>
<keyword evidence="5 8" id="KW-0862">Zinc</keyword>
<dbReference type="InterPro" id="IPR026590">
    <property type="entry name" value="Ssirtuin_cat_dom"/>
</dbReference>
<evidence type="ECO:0000256" key="7">
    <source>
        <dbReference type="ARBA" id="ARBA00038170"/>
    </source>
</evidence>
<evidence type="ECO:0000256" key="1">
    <source>
        <dbReference type="ARBA" id="ARBA00006924"/>
    </source>
</evidence>
<dbReference type="AlphaFoldDB" id="A0A9P9G8Y8"/>
<dbReference type="GO" id="GO:0070403">
    <property type="term" value="F:NAD+ binding"/>
    <property type="evidence" value="ECO:0007669"/>
    <property type="project" value="InterPro"/>
</dbReference>
<dbReference type="Gene3D" id="2.20.28.200">
    <property type="match status" value="1"/>
</dbReference>
<feature type="binding site" evidence="8">
    <location>
        <position position="148"/>
    </location>
    <ligand>
        <name>Zn(2+)</name>
        <dbReference type="ChEBI" id="CHEBI:29105"/>
    </ligand>
</feature>
<feature type="binding site" evidence="8">
    <location>
        <position position="178"/>
    </location>
    <ligand>
        <name>Zn(2+)</name>
        <dbReference type="ChEBI" id="CHEBI:29105"/>
    </ligand>
</feature>
<dbReference type="GeneID" id="70227296"/>
<protein>
    <recommendedName>
        <fullName evidence="2">protein acetyllysine N-acetyltransferase</fullName>
        <ecNumber evidence="2">2.3.1.286</ecNumber>
    </recommendedName>
</protein>
<comment type="caution">
    <text evidence="11">The sequence shown here is derived from an EMBL/GenBank/DDBJ whole genome shotgun (WGS) entry which is preliminary data.</text>
</comment>
<dbReference type="Gene3D" id="3.40.50.1220">
    <property type="entry name" value="TPP-binding domain"/>
    <property type="match status" value="1"/>
</dbReference>
<dbReference type="SUPFAM" id="SSF52467">
    <property type="entry name" value="DHS-like NAD/FAD-binding domain"/>
    <property type="match status" value="1"/>
</dbReference>
<proteinExistence type="inferred from homology"/>
<dbReference type="Proteomes" id="UP000720189">
    <property type="component" value="Unassembled WGS sequence"/>
</dbReference>
<feature type="binding site" evidence="8">
    <location>
        <position position="181"/>
    </location>
    <ligand>
        <name>Zn(2+)</name>
        <dbReference type="ChEBI" id="CHEBI:29105"/>
    </ligand>
</feature>
<keyword evidence="6" id="KW-0520">NAD</keyword>
<accession>A0A9P9G8Y8</accession>
<dbReference type="PROSITE" id="PS50305">
    <property type="entry name" value="SIRTUIN"/>
    <property type="match status" value="1"/>
</dbReference>
<evidence type="ECO:0000256" key="2">
    <source>
        <dbReference type="ARBA" id="ARBA00012928"/>
    </source>
</evidence>
<dbReference type="FunFam" id="3.40.50.1220:FF:000038">
    <property type="entry name" value="NAD-dependent protein deacetylase sirtuin-6 isoform X2"/>
    <property type="match status" value="1"/>
</dbReference>
<dbReference type="InterPro" id="IPR003000">
    <property type="entry name" value="Sirtuin"/>
</dbReference>
<keyword evidence="4 8" id="KW-0479">Metal-binding</keyword>
<evidence type="ECO:0000256" key="9">
    <source>
        <dbReference type="SAM" id="MobiDB-lite"/>
    </source>
</evidence>
<evidence type="ECO:0000313" key="12">
    <source>
        <dbReference type="Proteomes" id="UP000720189"/>
    </source>
</evidence>
<feature type="binding site" evidence="8">
    <location>
        <position position="151"/>
    </location>
    <ligand>
        <name>Zn(2+)</name>
        <dbReference type="ChEBI" id="CHEBI:29105"/>
    </ligand>
</feature>
<comment type="similarity">
    <text evidence="1">Belongs to the sirtuin family. Class I subfamily.</text>
</comment>
<sequence length="652" mass="71795">MASSAPKVAPPERRDPLSVVDKQADEIVALIKKSKHFIVFTGAGVSTSAGIPDFRGPEGAWTLRAQGRSRTGKATSTLQAIPTPTHMALVELQSQGVLKYLVSQNCDGLHRRSGILRVRARLYALGRSDWSPQDRISELHGNSNRECCKDCGKEYIRDFRAVASYEKSVHDHRTGRKCTSCGGILLDTIINFGEYLPEEPLRLARSHAKKADLCIALGSSLSVPPASGIPETCGKSRNSKLIICNLQETFMEGLADMHVWAESDVLMTRVMDRLGYPIPSFILKRRLVIKMERDAHERQVIILTGVDTDGTPVTYLQSVKLEDSRRVVRSEPFSFVFREGLSTGADVKFALEFMGHYNEPNVIIDFSVPEEEGAETVYDLSYDPATLTMIASKLFVTLGISLCASAFSLYEAGTDKHVTKACDRAVAADVNCDQEAYSFIKGGWYGSLESESLTDAVCTDTCSQSLQDWVTNVSEDCEDKNKARYGLRIWTGSNATCMIDTKTGRYCNDIIQDFTDVGDDGELPHDELCHPCYVKRLEMYKPSPYALNTKWHEEQLELVHKKCSGSTPTETATLVSEKSELSETATTAEVSKASQKANSEEESVLSTGTPEQTTSSEPTVSSTPNAAAKAERGELFGSRALMLLLSMNLFFV</sequence>
<organism evidence="11 12">
    <name type="scientific">Fusarium redolens</name>
    <dbReference type="NCBI Taxonomy" id="48865"/>
    <lineage>
        <taxon>Eukaryota</taxon>
        <taxon>Fungi</taxon>
        <taxon>Dikarya</taxon>
        <taxon>Ascomycota</taxon>
        <taxon>Pezizomycotina</taxon>
        <taxon>Sordariomycetes</taxon>
        <taxon>Hypocreomycetidae</taxon>
        <taxon>Hypocreales</taxon>
        <taxon>Nectriaceae</taxon>
        <taxon>Fusarium</taxon>
        <taxon>Fusarium redolens species complex</taxon>
    </lineage>
</organism>
<dbReference type="OrthoDB" id="424302at2759"/>
<dbReference type="EMBL" id="JAGMUX010000017">
    <property type="protein sequence ID" value="KAH7234736.1"/>
    <property type="molecule type" value="Genomic_DNA"/>
</dbReference>
<dbReference type="InterPro" id="IPR050134">
    <property type="entry name" value="NAD-dep_sirtuin_deacylases"/>
</dbReference>
<comment type="similarity">
    <text evidence="7">Belongs to the sirtuin family. Class IV subfamily.</text>
</comment>
<dbReference type="PANTHER" id="PTHR11085">
    <property type="entry name" value="NAD-DEPENDENT PROTEIN DEACYLASE SIRTUIN-5, MITOCHONDRIAL-RELATED"/>
    <property type="match status" value="1"/>
</dbReference>
<dbReference type="PANTHER" id="PTHR11085:SF10">
    <property type="entry name" value="NAD-DEPENDENT PROTEIN DEACYLASE SIRTUIN-5, MITOCHONDRIAL-RELATED"/>
    <property type="match status" value="1"/>
</dbReference>
<feature type="active site" description="Proton acceptor" evidence="8">
    <location>
        <position position="140"/>
    </location>
</feature>
<dbReference type="GO" id="GO:0046872">
    <property type="term" value="F:metal ion binding"/>
    <property type="evidence" value="ECO:0007669"/>
    <property type="project" value="UniProtKB-KW"/>
</dbReference>
<keyword evidence="3" id="KW-0808">Transferase</keyword>
<dbReference type="GO" id="GO:0005634">
    <property type="term" value="C:nucleus"/>
    <property type="evidence" value="ECO:0007669"/>
    <property type="project" value="TreeGrafter"/>
</dbReference>
<feature type="domain" description="Deacetylase sirtuin-type" evidence="10">
    <location>
        <begin position="17"/>
        <end position="277"/>
    </location>
</feature>
<gene>
    <name evidence="11" type="ORF">BKA55DRAFT_652317</name>
</gene>
<evidence type="ECO:0000256" key="8">
    <source>
        <dbReference type="PROSITE-ProRule" id="PRU00236"/>
    </source>
</evidence>
<evidence type="ECO:0000256" key="4">
    <source>
        <dbReference type="ARBA" id="ARBA00022723"/>
    </source>
</evidence>
<evidence type="ECO:0000256" key="3">
    <source>
        <dbReference type="ARBA" id="ARBA00022679"/>
    </source>
</evidence>
<dbReference type="RefSeq" id="XP_046044501.1">
    <property type="nucleotide sequence ID" value="XM_046197342.1"/>
</dbReference>
<dbReference type="Pfam" id="PF02146">
    <property type="entry name" value="SIR2"/>
    <property type="match status" value="1"/>
</dbReference>